<evidence type="ECO:0000313" key="2">
    <source>
        <dbReference type="Proteomes" id="UP000321362"/>
    </source>
</evidence>
<dbReference type="AlphaFoldDB" id="A0A5B8VUI5"/>
<proteinExistence type="predicted"/>
<name>A0A5B8VUI5_9SPHI</name>
<evidence type="ECO:0008006" key="3">
    <source>
        <dbReference type="Google" id="ProtNLM"/>
    </source>
</evidence>
<keyword evidence="2" id="KW-1185">Reference proteome</keyword>
<dbReference type="KEGG" id="mgk:FSB76_00930"/>
<dbReference type="RefSeq" id="WP_147051740.1">
    <property type="nucleotide sequence ID" value="NZ_CP042437.1"/>
</dbReference>
<reference evidence="1 2" key="1">
    <citation type="journal article" date="2013" name="J. Microbiol.">
        <title>Mucilaginibacter ginsenosidivorax sp. nov., with ginsenoside converting activity isolated from sediment.</title>
        <authorList>
            <person name="Kim J.K."/>
            <person name="Choi T.E."/>
            <person name="Liu Q.M."/>
            <person name="Park H.Y."/>
            <person name="Yi T.H."/>
            <person name="Yoon M.H."/>
            <person name="Kim S.C."/>
            <person name="Im W.T."/>
        </authorList>
    </citation>
    <scope>NUCLEOTIDE SEQUENCE [LARGE SCALE GENOMIC DNA]</scope>
    <source>
        <strain evidence="1 2">KHI28</strain>
    </source>
</reference>
<dbReference type="OrthoDB" id="1442826at2"/>
<dbReference type="Proteomes" id="UP000321362">
    <property type="component" value="Chromosome"/>
</dbReference>
<sequence>MMSELSTFSKLHSKIADDPDVSVWHMSIYNCLLNLWLESGFQKQIKITRKSLMAKAHIRSTSTYHKCMNQLTDLGYISYKPTYDCYTGSKIEILTEDIFKS</sequence>
<gene>
    <name evidence="1" type="ORF">FSB76_00930</name>
</gene>
<dbReference type="EMBL" id="CP042437">
    <property type="protein sequence ID" value="QEC74582.1"/>
    <property type="molecule type" value="Genomic_DNA"/>
</dbReference>
<protein>
    <recommendedName>
        <fullName evidence="3">Transcriptional regulator</fullName>
    </recommendedName>
</protein>
<organism evidence="1 2">
    <name type="scientific">Mucilaginibacter ginsenosidivorax</name>
    <dbReference type="NCBI Taxonomy" id="862126"/>
    <lineage>
        <taxon>Bacteria</taxon>
        <taxon>Pseudomonadati</taxon>
        <taxon>Bacteroidota</taxon>
        <taxon>Sphingobacteriia</taxon>
        <taxon>Sphingobacteriales</taxon>
        <taxon>Sphingobacteriaceae</taxon>
        <taxon>Mucilaginibacter</taxon>
    </lineage>
</organism>
<evidence type="ECO:0000313" key="1">
    <source>
        <dbReference type="EMBL" id="QEC74582.1"/>
    </source>
</evidence>
<accession>A0A5B8VUI5</accession>